<protein>
    <submittedName>
        <fullName evidence="2">AAA family ATPase</fullName>
    </submittedName>
</protein>
<evidence type="ECO:0000313" key="3">
    <source>
        <dbReference type="Proteomes" id="UP000432715"/>
    </source>
</evidence>
<dbReference type="InterPro" id="IPR025669">
    <property type="entry name" value="AAA_dom"/>
</dbReference>
<dbReference type="RefSeq" id="WP_151861679.1">
    <property type="nucleotide sequence ID" value="NZ_WBZC01000043.1"/>
</dbReference>
<evidence type="ECO:0000259" key="1">
    <source>
        <dbReference type="Pfam" id="PF13614"/>
    </source>
</evidence>
<sequence>MGKIVSLINLKGGVGKTTTTVALAEFLTFEKKKKVLVIDLDPQTNATVMLINQEVWKEANDNKRTIHQMFLDKINNTQDFDIHKSIIKGVSSVGIGILNLDLLPSSIDLLDVQDRIPMINQLNNFAQSPITVLATYLTQQIIDKYDYILIDCPPNLGAITLNGIYLSDYYLIPVVADILSTYGIPQIKDRINKVSDNIKAINRAYDIKPLGIVITKYRTQSRMHRETRDDLILRSKLSETDKRHVPDVFRDYVKETTRISEATDIDVQISTLKQKYGYNQEIYDAFESITNEFIARVK</sequence>
<name>A0A6I0F957_9FIRM</name>
<accession>A0A6I0F957</accession>
<dbReference type="OrthoDB" id="9815116at2"/>
<dbReference type="CDD" id="cd02042">
    <property type="entry name" value="ParAB_family"/>
    <property type="match status" value="1"/>
</dbReference>
<evidence type="ECO:0000313" key="2">
    <source>
        <dbReference type="EMBL" id="KAB3532935.1"/>
    </source>
</evidence>
<gene>
    <name evidence="2" type="ORF">F8154_11075</name>
</gene>
<comment type="caution">
    <text evidence="2">The sequence shown here is derived from an EMBL/GenBank/DDBJ whole genome shotgun (WGS) entry which is preliminary data.</text>
</comment>
<organism evidence="2 3">
    <name type="scientific">Alkaliphilus pronyensis</name>
    <dbReference type="NCBI Taxonomy" id="1482732"/>
    <lineage>
        <taxon>Bacteria</taxon>
        <taxon>Bacillati</taxon>
        <taxon>Bacillota</taxon>
        <taxon>Clostridia</taxon>
        <taxon>Peptostreptococcales</taxon>
        <taxon>Natronincolaceae</taxon>
        <taxon>Alkaliphilus</taxon>
    </lineage>
</organism>
<dbReference type="SUPFAM" id="SSF52540">
    <property type="entry name" value="P-loop containing nucleoside triphosphate hydrolases"/>
    <property type="match status" value="1"/>
</dbReference>
<keyword evidence="3" id="KW-1185">Reference proteome</keyword>
<dbReference type="PANTHER" id="PTHR13696">
    <property type="entry name" value="P-LOOP CONTAINING NUCLEOSIDE TRIPHOSPHATE HYDROLASE"/>
    <property type="match status" value="1"/>
</dbReference>
<dbReference type="InterPro" id="IPR027417">
    <property type="entry name" value="P-loop_NTPase"/>
</dbReference>
<dbReference type="EMBL" id="WBZC01000043">
    <property type="protein sequence ID" value="KAB3532935.1"/>
    <property type="molecule type" value="Genomic_DNA"/>
</dbReference>
<dbReference type="Gene3D" id="3.40.50.300">
    <property type="entry name" value="P-loop containing nucleotide triphosphate hydrolases"/>
    <property type="match status" value="1"/>
</dbReference>
<dbReference type="Pfam" id="PF13614">
    <property type="entry name" value="AAA_31"/>
    <property type="match status" value="1"/>
</dbReference>
<proteinExistence type="predicted"/>
<reference evidence="2 3" key="1">
    <citation type="submission" date="2019-10" db="EMBL/GenBank/DDBJ databases">
        <title>Alkaliphilus serpentinus sp. nov. and Alkaliphilus pronyensis sp. nov., two novel anaerobic alkaliphilic species isolated from the serpentinized-hosted hydrothermal field of the Prony Bay (New Caledonia).</title>
        <authorList>
            <person name="Postec A."/>
        </authorList>
    </citation>
    <scope>NUCLEOTIDE SEQUENCE [LARGE SCALE GENOMIC DNA]</scope>
    <source>
        <strain evidence="2 3">LacV</strain>
    </source>
</reference>
<dbReference type="Proteomes" id="UP000432715">
    <property type="component" value="Unassembled WGS sequence"/>
</dbReference>
<dbReference type="AlphaFoldDB" id="A0A6I0F957"/>
<dbReference type="PANTHER" id="PTHR13696:SF52">
    <property type="entry name" value="PARA FAMILY PROTEIN CT_582"/>
    <property type="match status" value="1"/>
</dbReference>
<feature type="domain" description="AAA" evidence="1">
    <location>
        <begin position="3"/>
        <end position="199"/>
    </location>
</feature>
<dbReference type="InterPro" id="IPR050678">
    <property type="entry name" value="DNA_Partitioning_ATPase"/>
</dbReference>